<organism evidence="3 4">
    <name type="scientific">Aquisalinus flavus</name>
    <dbReference type="NCBI Taxonomy" id="1526572"/>
    <lineage>
        <taxon>Bacteria</taxon>
        <taxon>Pseudomonadati</taxon>
        <taxon>Pseudomonadota</taxon>
        <taxon>Alphaproteobacteria</taxon>
        <taxon>Parvularculales</taxon>
        <taxon>Parvularculaceae</taxon>
        <taxon>Aquisalinus</taxon>
    </lineage>
</organism>
<dbReference type="InterPro" id="IPR011008">
    <property type="entry name" value="Dimeric_a/b-barrel"/>
</dbReference>
<dbReference type="InterPro" id="IPR005545">
    <property type="entry name" value="YCII"/>
</dbReference>
<dbReference type="Proteomes" id="UP000613582">
    <property type="component" value="Unassembled WGS sequence"/>
</dbReference>
<name>A0A8J2V776_9PROT</name>
<dbReference type="Pfam" id="PF03795">
    <property type="entry name" value="YCII"/>
    <property type="match status" value="1"/>
</dbReference>
<accession>A0A8J2V776</accession>
<comment type="similarity">
    <text evidence="1">Belongs to the YciI family.</text>
</comment>
<protein>
    <recommendedName>
        <fullName evidence="2">YCII-related domain-containing protein</fullName>
    </recommendedName>
</protein>
<dbReference type="AlphaFoldDB" id="A0A8J2V776"/>
<gene>
    <name evidence="3" type="ORF">GCM10011342_25280</name>
</gene>
<dbReference type="RefSeq" id="WP_188158069.1">
    <property type="nucleotide sequence ID" value="NZ_BMGH01000001.1"/>
</dbReference>
<keyword evidence="4" id="KW-1185">Reference proteome</keyword>
<dbReference type="InterPro" id="IPR051807">
    <property type="entry name" value="Sec-metab_biosynth-assoc"/>
</dbReference>
<proteinExistence type="inferred from homology"/>
<comment type="caution">
    <text evidence="3">The sequence shown here is derived from an EMBL/GenBank/DDBJ whole genome shotgun (WGS) entry which is preliminary data.</text>
</comment>
<evidence type="ECO:0000256" key="1">
    <source>
        <dbReference type="ARBA" id="ARBA00007689"/>
    </source>
</evidence>
<feature type="domain" description="YCII-related" evidence="2">
    <location>
        <begin position="4"/>
        <end position="88"/>
    </location>
</feature>
<evidence type="ECO:0000313" key="3">
    <source>
        <dbReference type="EMBL" id="GGD15454.1"/>
    </source>
</evidence>
<evidence type="ECO:0000313" key="4">
    <source>
        <dbReference type="Proteomes" id="UP000613582"/>
    </source>
</evidence>
<sequence>MPHFILICRDGPDGAAKRPGVRPQHLDHVADHSSTVKLAGPLLDEDGNPAGSLFLLDMETRAEVEAFSAADPYQKAGVFVSREIRTFRIVVDNLSD</sequence>
<dbReference type="PANTHER" id="PTHR33606">
    <property type="entry name" value="PROTEIN YCII"/>
    <property type="match status" value="1"/>
</dbReference>
<dbReference type="PANTHER" id="PTHR33606:SF3">
    <property type="entry name" value="PROTEIN YCII"/>
    <property type="match status" value="1"/>
</dbReference>
<dbReference type="SUPFAM" id="SSF54909">
    <property type="entry name" value="Dimeric alpha+beta barrel"/>
    <property type="match status" value="1"/>
</dbReference>
<dbReference type="Gene3D" id="3.30.70.1060">
    <property type="entry name" value="Dimeric alpha+beta barrel"/>
    <property type="match status" value="1"/>
</dbReference>
<reference evidence="3" key="2">
    <citation type="submission" date="2020-09" db="EMBL/GenBank/DDBJ databases">
        <authorList>
            <person name="Sun Q."/>
            <person name="Zhou Y."/>
        </authorList>
    </citation>
    <scope>NUCLEOTIDE SEQUENCE</scope>
    <source>
        <strain evidence="3">CGMCC 1.12921</strain>
    </source>
</reference>
<evidence type="ECO:0000259" key="2">
    <source>
        <dbReference type="Pfam" id="PF03795"/>
    </source>
</evidence>
<reference evidence="3" key="1">
    <citation type="journal article" date="2014" name="Int. J. Syst. Evol. Microbiol.">
        <title>Complete genome sequence of Corynebacterium casei LMG S-19264T (=DSM 44701T), isolated from a smear-ripened cheese.</title>
        <authorList>
            <consortium name="US DOE Joint Genome Institute (JGI-PGF)"/>
            <person name="Walter F."/>
            <person name="Albersmeier A."/>
            <person name="Kalinowski J."/>
            <person name="Ruckert C."/>
        </authorList>
    </citation>
    <scope>NUCLEOTIDE SEQUENCE</scope>
    <source>
        <strain evidence="3">CGMCC 1.12921</strain>
    </source>
</reference>
<dbReference type="EMBL" id="BMGH01000001">
    <property type="protein sequence ID" value="GGD15454.1"/>
    <property type="molecule type" value="Genomic_DNA"/>
</dbReference>